<comment type="caution">
    <text evidence="1">The sequence shown here is derived from an EMBL/GenBank/DDBJ whole genome shotgun (WGS) entry which is preliminary data.</text>
</comment>
<dbReference type="AlphaFoldDB" id="A0A401U2V8"/>
<dbReference type="EMBL" id="BEZZ01264203">
    <property type="protein sequence ID" value="GCC49223.1"/>
    <property type="molecule type" value="Genomic_DNA"/>
</dbReference>
<dbReference type="Proteomes" id="UP000287033">
    <property type="component" value="Unassembled WGS sequence"/>
</dbReference>
<gene>
    <name evidence="1" type="ORF">chiPu_0033501</name>
</gene>
<name>A0A401U2V8_CHIPU</name>
<evidence type="ECO:0000313" key="2">
    <source>
        <dbReference type="Proteomes" id="UP000287033"/>
    </source>
</evidence>
<feature type="non-terminal residue" evidence="1">
    <location>
        <position position="32"/>
    </location>
</feature>
<accession>A0A401U2V8</accession>
<protein>
    <submittedName>
        <fullName evidence="1">Uncharacterized protein</fullName>
    </submittedName>
</protein>
<keyword evidence="2" id="KW-1185">Reference proteome</keyword>
<reference evidence="1 2" key="1">
    <citation type="journal article" date="2018" name="Nat. Ecol. Evol.">
        <title>Shark genomes provide insights into elasmobranch evolution and the origin of vertebrates.</title>
        <authorList>
            <person name="Hara Y"/>
            <person name="Yamaguchi K"/>
            <person name="Onimaru K"/>
            <person name="Kadota M"/>
            <person name="Koyanagi M"/>
            <person name="Keeley SD"/>
            <person name="Tatsumi K"/>
            <person name="Tanaka K"/>
            <person name="Motone F"/>
            <person name="Kageyama Y"/>
            <person name="Nozu R"/>
            <person name="Adachi N"/>
            <person name="Nishimura O"/>
            <person name="Nakagawa R"/>
            <person name="Tanegashima C"/>
            <person name="Kiyatake I"/>
            <person name="Matsumoto R"/>
            <person name="Murakumo K"/>
            <person name="Nishida K"/>
            <person name="Terakita A"/>
            <person name="Kuratani S"/>
            <person name="Sato K"/>
            <person name="Hyodo S Kuraku.S."/>
        </authorList>
    </citation>
    <scope>NUCLEOTIDE SEQUENCE [LARGE SCALE GENOMIC DNA]</scope>
</reference>
<proteinExistence type="predicted"/>
<evidence type="ECO:0000313" key="1">
    <source>
        <dbReference type="EMBL" id="GCC49223.1"/>
    </source>
</evidence>
<organism evidence="1 2">
    <name type="scientific">Chiloscyllium punctatum</name>
    <name type="common">Brownbanded bambooshark</name>
    <name type="synonym">Hemiscyllium punctatum</name>
    <dbReference type="NCBI Taxonomy" id="137246"/>
    <lineage>
        <taxon>Eukaryota</taxon>
        <taxon>Metazoa</taxon>
        <taxon>Chordata</taxon>
        <taxon>Craniata</taxon>
        <taxon>Vertebrata</taxon>
        <taxon>Chondrichthyes</taxon>
        <taxon>Elasmobranchii</taxon>
        <taxon>Galeomorphii</taxon>
        <taxon>Galeoidea</taxon>
        <taxon>Orectolobiformes</taxon>
        <taxon>Hemiscylliidae</taxon>
        <taxon>Chiloscyllium</taxon>
    </lineage>
</organism>
<sequence>MCGLRPRLTLKKEGALLAPQDPIIHVLQSNEE</sequence>
<dbReference type="OrthoDB" id="8953011at2759"/>
<dbReference type="STRING" id="137246.A0A401U2V8"/>